<proteinExistence type="predicted"/>
<dbReference type="Proteomes" id="UP001597349">
    <property type="component" value="Unassembled WGS sequence"/>
</dbReference>
<name>A0ABW4WC65_9HYPH</name>
<comment type="caution">
    <text evidence="1">The sequence shown here is derived from an EMBL/GenBank/DDBJ whole genome shotgun (WGS) entry which is preliminary data.</text>
</comment>
<evidence type="ECO:0000313" key="2">
    <source>
        <dbReference type="Proteomes" id="UP001597349"/>
    </source>
</evidence>
<keyword evidence="2" id="KW-1185">Reference proteome</keyword>
<accession>A0ABW4WC65</accession>
<dbReference type="RefSeq" id="WP_379018652.1">
    <property type="nucleotide sequence ID" value="NZ_JBHUGY010000019.1"/>
</dbReference>
<sequence>MVKYGPYNDLKTDVIKRYWQHMIRRHREEIRHGLAQPRGARWHAIPELGLEISITTGIDFVRVFVRTMEGGKSSKLRERLTHWQEELVPALGAPLKSSSESDRFFSSRLDLDMNDEGNWDAAADFLWDTSQRYEKALRETLGGTEA</sequence>
<organism evidence="1 2">
    <name type="scientific">Mesorhizobium calcicola</name>
    <dbReference type="NCBI Taxonomy" id="1300310"/>
    <lineage>
        <taxon>Bacteria</taxon>
        <taxon>Pseudomonadati</taxon>
        <taxon>Pseudomonadota</taxon>
        <taxon>Alphaproteobacteria</taxon>
        <taxon>Hyphomicrobiales</taxon>
        <taxon>Phyllobacteriaceae</taxon>
        <taxon>Mesorhizobium</taxon>
    </lineage>
</organism>
<dbReference type="EMBL" id="JBHUGY010000019">
    <property type="protein sequence ID" value="MFD2053738.1"/>
    <property type="molecule type" value="Genomic_DNA"/>
</dbReference>
<evidence type="ECO:0000313" key="1">
    <source>
        <dbReference type="EMBL" id="MFD2053738.1"/>
    </source>
</evidence>
<protein>
    <submittedName>
        <fullName evidence="1">Uncharacterized protein</fullName>
    </submittedName>
</protein>
<reference evidence="2" key="1">
    <citation type="journal article" date="2019" name="Int. J. Syst. Evol. Microbiol.">
        <title>The Global Catalogue of Microorganisms (GCM) 10K type strain sequencing project: providing services to taxonomists for standard genome sequencing and annotation.</title>
        <authorList>
            <consortium name="The Broad Institute Genomics Platform"/>
            <consortium name="The Broad Institute Genome Sequencing Center for Infectious Disease"/>
            <person name="Wu L."/>
            <person name="Ma J."/>
        </authorList>
    </citation>
    <scope>NUCLEOTIDE SEQUENCE [LARGE SCALE GENOMIC DNA]</scope>
    <source>
        <strain evidence="2">CGMCC 1.16226</strain>
    </source>
</reference>
<gene>
    <name evidence="1" type="ORF">ACFSQT_11785</name>
</gene>